<evidence type="ECO:0000313" key="3">
    <source>
        <dbReference type="EMBL" id="KAF3129361.1"/>
    </source>
</evidence>
<evidence type="ECO:0000256" key="1">
    <source>
        <dbReference type="SAM" id="Coils"/>
    </source>
</evidence>
<dbReference type="EMBL" id="WIQZ01000063">
    <property type="protein sequence ID" value="KAF3129361.1"/>
    <property type="molecule type" value="Genomic_DNA"/>
</dbReference>
<accession>A0A7C8JSV1</accession>
<sequence length="502" mass="56247">MSDPVDPNSKQVGDISFALQVFPLPSDKSKAETTIKLKDGSWKVSYDPVTKEISCNHVGMSADVGLPEQITVINSSLATVGLSSDEKVIPANNNNMNLPYIISGGALDESKPYLIFKIKGCGALIGAMVDDGISSEIEILTQRLERVKRTLENEKKNNEDLEKQLDKEGEKRQSTVNGMNTRHKAELDNKDKEIGELEKALSEKSKELDGLISDKFDLKRDLLSEQGRVVRLEKDLDQASKNTPDNLLQRCAEAEARATGLENDLEKAQKEFADEKDNFTFERENLNRQIQALLDQSTGWQTTAQSVQGQLVSTMQEVGRWKEQATQLQKRLDDTAQNAQDWRIMANGLRGQLGSAINLSNELQSNVQKLSTQLDTAQYGVNQLQQQLTAAAHENSRLDDKLDEANFEIEGLNRTLNQTEKNKVMAHKHCVLQSDVASMLKDFHVLVSLANSHVKTRGRNFNVLSHFPHLSHPFIRRPDGKLGIKFIFYQVGKYGKRSRIYG</sequence>
<gene>
    <name evidence="3" type="ORF">TWF703_008985</name>
</gene>
<keyword evidence="1" id="KW-0175">Coiled coil</keyword>
<evidence type="ECO:0000313" key="4">
    <source>
        <dbReference type="Proteomes" id="UP000480548"/>
    </source>
</evidence>
<organism evidence="3 4">
    <name type="scientific">Orbilia oligospora</name>
    <name type="common">Nematode-trapping fungus</name>
    <name type="synonym">Arthrobotrys oligospora</name>
    <dbReference type="NCBI Taxonomy" id="2813651"/>
    <lineage>
        <taxon>Eukaryota</taxon>
        <taxon>Fungi</taxon>
        <taxon>Dikarya</taxon>
        <taxon>Ascomycota</taxon>
        <taxon>Pezizomycotina</taxon>
        <taxon>Orbiliomycetes</taxon>
        <taxon>Orbiliales</taxon>
        <taxon>Orbiliaceae</taxon>
        <taxon>Orbilia</taxon>
    </lineage>
</organism>
<feature type="region of interest" description="Disordered" evidence="2">
    <location>
        <begin position="158"/>
        <end position="178"/>
    </location>
</feature>
<dbReference type="Proteomes" id="UP000480548">
    <property type="component" value="Unassembled WGS sequence"/>
</dbReference>
<dbReference type="SUPFAM" id="SSF57997">
    <property type="entry name" value="Tropomyosin"/>
    <property type="match status" value="1"/>
</dbReference>
<proteinExistence type="predicted"/>
<protein>
    <submittedName>
        <fullName evidence="3">Uncharacterized protein</fullName>
    </submittedName>
</protein>
<name>A0A7C8JSV1_ORBOL</name>
<comment type="caution">
    <text evidence="3">The sequence shown here is derived from an EMBL/GenBank/DDBJ whole genome shotgun (WGS) entry which is preliminary data.</text>
</comment>
<feature type="compositionally biased region" description="Basic and acidic residues" evidence="2">
    <location>
        <begin position="158"/>
        <end position="173"/>
    </location>
</feature>
<evidence type="ECO:0000256" key="2">
    <source>
        <dbReference type="SAM" id="MobiDB-lite"/>
    </source>
</evidence>
<dbReference type="AlphaFoldDB" id="A0A7C8JSV1"/>
<reference evidence="3 4" key="1">
    <citation type="submission" date="2019-06" db="EMBL/GenBank/DDBJ databases">
        <authorList>
            <person name="Palmer J.M."/>
        </authorList>
    </citation>
    <scope>NUCLEOTIDE SEQUENCE [LARGE SCALE GENOMIC DNA]</scope>
    <source>
        <strain evidence="3 4">TWF703</strain>
    </source>
</reference>
<feature type="coiled-coil region" evidence="1">
    <location>
        <begin position="367"/>
        <end position="422"/>
    </location>
</feature>